<dbReference type="InterPro" id="IPR009068">
    <property type="entry name" value="uS15_NS1_RNA-bd_sf"/>
</dbReference>
<proteinExistence type="inferred from homology"/>
<dbReference type="SUPFAM" id="SSF47060">
    <property type="entry name" value="S15/NS1 RNA-binding domain"/>
    <property type="match status" value="1"/>
</dbReference>
<dbReference type="InterPro" id="IPR005290">
    <property type="entry name" value="Ribosomal_uS15_bac-type"/>
</dbReference>
<organism evidence="7 8">
    <name type="scientific">Senna tora</name>
    <dbReference type="NCBI Taxonomy" id="362788"/>
    <lineage>
        <taxon>Eukaryota</taxon>
        <taxon>Viridiplantae</taxon>
        <taxon>Streptophyta</taxon>
        <taxon>Embryophyta</taxon>
        <taxon>Tracheophyta</taxon>
        <taxon>Spermatophyta</taxon>
        <taxon>Magnoliopsida</taxon>
        <taxon>eudicotyledons</taxon>
        <taxon>Gunneridae</taxon>
        <taxon>Pentapetalae</taxon>
        <taxon>rosids</taxon>
        <taxon>fabids</taxon>
        <taxon>Fabales</taxon>
        <taxon>Fabaceae</taxon>
        <taxon>Caesalpinioideae</taxon>
        <taxon>Cassia clade</taxon>
        <taxon>Senna</taxon>
    </lineage>
</organism>
<evidence type="ECO:0000256" key="2">
    <source>
        <dbReference type="ARBA" id="ARBA00022980"/>
    </source>
</evidence>
<dbReference type="Gene3D" id="6.10.250.3130">
    <property type="match status" value="1"/>
</dbReference>
<dbReference type="AlphaFoldDB" id="A0A834XEW8"/>
<evidence type="ECO:0000256" key="5">
    <source>
        <dbReference type="ARBA" id="ARBA00035484"/>
    </source>
</evidence>
<sequence length="456" mass="51454">MALLLRRKNSFRNPSLIHLFSTSSSHSNSNSKSNEDEPESSASDDRDSSKPQSSFGSSYFSDIKKKLSSQQSSSTFRSPSTPSFTASGSGPQRSSSVSYSLEEIRKNLSSFRSRYSESSSSSAPSSNTTSFQEIYERNVTGKQGVSPPIGDSASGRLGIDLIRQTLQNSKPNVGSLDSAGKGQLMDFTKSLRMKANSQTSSPVIGGTGELPEYIFGREMREKEAGKMSEEGRLLFVKTYKPEELGNKLRKLRPETKGKDWFSLSELNDRLMKLREMEEKANDVSVKGITAKDLRDVLTKIKVDDAVKKNNFSDKFDILGELGRKPSFMLKPPQEHLVEKVLFVYYYEMYSGKLQYFHPDNMSSQEKLKIELAKVRDEFKMSESDCGSSRVQVAQLTTKIKHLSSVLHKKDKHSRKGLIAMVQKRKRLLKYLRRTDWDSYCFVISKLGLRDNPDTKY</sequence>
<comment type="similarity">
    <text evidence="1">Belongs to the universal ribosomal protein uS15 family.</text>
</comment>
<dbReference type="HAMAP" id="MF_01343_B">
    <property type="entry name" value="Ribosomal_uS15_B"/>
    <property type="match status" value="1"/>
</dbReference>
<dbReference type="Proteomes" id="UP000634136">
    <property type="component" value="Unassembled WGS sequence"/>
</dbReference>
<dbReference type="OrthoDB" id="441444at2759"/>
<dbReference type="GO" id="GO:1990904">
    <property type="term" value="C:ribonucleoprotein complex"/>
    <property type="evidence" value="ECO:0007669"/>
    <property type="project" value="UniProtKB-KW"/>
</dbReference>
<evidence type="ECO:0000256" key="1">
    <source>
        <dbReference type="ARBA" id="ARBA00008434"/>
    </source>
</evidence>
<evidence type="ECO:0000313" key="8">
    <source>
        <dbReference type="Proteomes" id="UP000634136"/>
    </source>
</evidence>
<dbReference type="GO" id="GO:0005737">
    <property type="term" value="C:cytoplasm"/>
    <property type="evidence" value="ECO:0007669"/>
    <property type="project" value="UniProtKB-ARBA"/>
</dbReference>
<keyword evidence="3" id="KW-0687">Ribonucleoprotein</keyword>
<dbReference type="InterPro" id="IPR000589">
    <property type="entry name" value="Ribosomal_uS15"/>
</dbReference>
<gene>
    <name evidence="7" type="ORF">G2W53_000120</name>
</gene>
<evidence type="ECO:0000256" key="3">
    <source>
        <dbReference type="ARBA" id="ARBA00023274"/>
    </source>
</evidence>
<accession>A0A834XEW8</accession>
<evidence type="ECO:0000313" key="7">
    <source>
        <dbReference type="EMBL" id="KAF7843215.1"/>
    </source>
</evidence>
<comment type="caution">
    <text evidence="7">The sequence shown here is derived from an EMBL/GenBank/DDBJ whole genome shotgun (WGS) entry which is preliminary data.</text>
</comment>
<dbReference type="NCBIfam" id="TIGR00952">
    <property type="entry name" value="S15_bact"/>
    <property type="match status" value="1"/>
</dbReference>
<keyword evidence="2" id="KW-0689">Ribosomal protein</keyword>
<dbReference type="PANTHER" id="PTHR47546">
    <property type="entry name" value="S15/NS1, RNA-BINDING PROTEIN"/>
    <property type="match status" value="1"/>
</dbReference>
<feature type="region of interest" description="Disordered" evidence="6">
    <location>
        <begin position="21"/>
        <end position="99"/>
    </location>
</feature>
<feature type="compositionally biased region" description="Low complexity" evidence="6">
    <location>
        <begin position="21"/>
        <end position="32"/>
    </location>
</feature>
<feature type="compositionally biased region" description="Polar residues" evidence="6">
    <location>
        <begin position="50"/>
        <end position="60"/>
    </location>
</feature>
<name>A0A834XEW8_9FABA</name>
<dbReference type="PANTHER" id="PTHR47546:SF3">
    <property type="entry name" value="30S RIBOSOMAL PROTEIN S15, CHLOROPLASTIC"/>
    <property type="match status" value="1"/>
</dbReference>
<feature type="compositionally biased region" description="Low complexity" evidence="6">
    <location>
        <begin position="68"/>
        <end position="99"/>
    </location>
</feature>
<dbReference type="CDD" id="cd00353">
    <property type="entry name" value="Ribosomal_S15p_S13e"/>
    <property type="match status" value="1"/>
</dbReference>
<dbReference type="SMART" id="SM01387">
    <property type="entry name" value="Ribosomal_S15"/>
    <property type="match status" value="1"/>
</dbReference>
<dbReference type="GO" id="GO:0006412">
    <property type="term" value="P:translation"/>
    <property type="evidence" value="ECO:0007669"/>
    <property type="project" value="InterPro"/>
</dbReference>
<keyword evidence="8" id="KW-1185">Reference proteome</keyword>
<dbReference type="Gene3D" id="1.10.287.10">
    <property type="entry name" value="S15/NS1, RNA-binding"/>
    <property type="match status" value="1"/>
</dbReference>
<dbReference type="GO" id="GO:0005840">
    <property type="term" value="C:ribosome"/>
    <property type="evidence" value="ECO:0007669"/>
    <property type="project" value="UniProtKB-KW"/>
</dbReference>
<evidence type="ECO:0000256" key="6">
    <source>
        <dbReference type="SAM" id="MobiDB-lite"/>
    </source>
</evidence>
<protein>
    <recommendedName>
        <fullName evidence="4">Small ribosomal subunit protein uS15c</fullName>
    </recommendedName>
    <alternativeName>
        <fullName evidence="5">30S ribosomal protein S15, chloroplastic</fullName>
    </alternativeName>
</protein>
<dbReference type="Pfam" id="PF00312">
    <property type="entry name" value="Ribosomal_S15"/>
    <property type="match status" value="1"/>
</dbReference>
<dbReference type="GO" id="GO:0003735">
    <property type="term" value="F:structural constituent of ribosome"/>
    <property type="evidence" value="ECO:0007669"/>
    <property type="project" value="InterPro"/>
</dbReference>
<reference evidence="7" key="1">
    <citation type="submission" date="2020-09" db="EMBL/GenBank/DDBJ databases">
        <title>Genome-Enabled Discovery of Anthraquinone Biosynthesis in Senna tora.</title>
        <authorList>
            <person name="Kang S.-H."/>
            <person name="Pandey R.P."/>
            <person name="Lee C.-M."/>
            <person name="Sim J.-S."/>
            <person name="Jeong J.-T."/>
            <person name="Choi B.-S."/>
            <person name="Jung M."/>
            <person name="Ginzburg D."/>
            <person name="Zhao K."/>
            <person name="Won S.Y."/>
            <person name="Oh T.-J."/>
            <person name="Yu Y."/>
            <person name="Kim N.-H."/>
            <person name="Lee O.R."/>
            <person name="Lee T.-H."/>
            <person name="Bashyal P."/>
            <person name="Kim T.-S."/>
            <person name="Lee W.-H."/>
            <person name="Kawkins C."/>
            <person name="Kim C.-K."/>
            <person name="Kim J.S."/>
            <person name="Ahn B.O."/>
            <person name="Rhee S.Y."/>
            <person name="Sohng J.K."/>
        </authorList>
    </citation>
    <scope>NUCLEOTIDE SEQUENCE</scope>
    <source>
        <tissue evidence="7">Leaf</tissue>
    </source>
</reference>
<evidence type="ECO:0000256" key="4">
    <source>
        <dbReference type="ARBA" id="ARBA00035250"/>
    </source>
</evidence>
<dbReference type="EMBL" id="JAAIUW010000001">
    <property type="protein sequence ID" value="KAF7843215.1"/>
    <property type="molecule type" value="Genomic_DNA"/>
</dbReference>